<dbReference type="FunFam" id="3.40.605.10:FF:000007">
    <property type="entry name" value="NAD/NADP-dependent betaine aldehyde dehydrogenase"/>
    <property type="match status" value="1"/>
</dbReference>
<feature type="active site" evidence="3">
    <location>
        <position position="242"/>
    </location>
</feature>
<dbReference type="CDD" id="cd07106">
    <property type="entry name" value="ALDH_AldA-AAD23400"/>
    <property type="match status" value="1"/>
</dbReference>
<dbReference type="InterPro" id="IPR016162">
    <property type="entry name" value="Ald_DH_N"/>
</dbReference>
<proteinExistence type="inferred from homology"/>
<keyword evidence="2 4" id="KW-0560">Oxidoreductase</keyword>
<dbReference type="PROSITE" id="PS00687">
    <property type="entry name" value="ALDEHYDE_DEHYDR_GLU"/>
    <property type="match status" value="1"/>
</dbReference>
<gene>
    <name evidence="6" type="ORF">DES40_0510</name>
</gene>
<dbReference type="InterPro" id="IPR016161">
    <property type="entry name" value="Ald_DH/histidinol_DH"/>
</dbReference>
<dbReference type="Proteomes" id="UP000282211">
    <property type="component" value="Unassembled WGS sequence"/>
</dbReference>
<dbReference type="FunFam" id="3.40.309.10:FF:000009">
    <property type="entry name" value="Aldehyde dehydrogenase A"/>
    <property type="match status" value="1"/>
</dbReference>
<protein>
    <submittedName>
        <fullName evidence="6">Acyl-CoA reductase-like NAD-dependent aldehyde dehydrogenase</fullName>
    </submittedName>
</protein>
<dbReference type="Pfam" id="PF00171">
    <property type="entry name" value="Aldedh"/>
    <property type="match status" value="1"/>
</dbReference>
<dbReference type="InterPro" id="IPR044086">
    <property type="entry name" value="LUC3-like"/>
</dbReference>
<dbReference type="GO" id="GO:0016620">
    <property type="term" value="F:oxidoreductase activity, acting on the aldehyde or oxo group of donors, NAD or NADP as acceptor"/>
    <property type="evidence" value="ECO:0007669"/>
    <property type="project" value="InterPro"/>
</dbReference>
<dbReference type="RefSeq" id="WP_121098996.1">
    <property type="nucleotide sequence ID" value="NZ_RBII01000001.1"/>
</dbReference>
<keyword evidence="7" id="KW-1185">Reference proteome</keyword>
<comment type="similarity">
    <text evidence="1 4">Belongs to the aldehyde dehydrogenase family.</text>
</comment>
<evidence type="ECO:0000313" key="7">
    <source>
        <dbReference type="Proteomes" id="UP000282211"/>
    </source>
</evidence>
<evidence type="ECO:0000256" key="4">
    <source>
        <dbReference type="RuleBase" id="RU003345"/>
    </source>
</evidence>
<dbReference type="PROSITE" id="PS00070">
    <property type="entry name" value="ALDEHYDE_DEHYDR_CYS"/>
    <property type="match status" value="1"/>
</dbReference>
<dbReference type="InterPro" id="IPR016160">
    <property type="entry name" value="Ald_DH_CS_CYS"/>
</dbReference>
<name>A0A420WJK8_9PROT</name>
<dbReference type="InParanoid" id="A0A420WJK8"/>
<reference evidence="6 7" key="1">
    <citation type="submission" date="2018-10" db="EMBL/GenBank/DDBJ databases">
        <title>Genomic Encyclopedia of Type Strains, Phase IV (KMG-IV): sequencing the most valuable type-strain genomes for metagenomic binning, comparative biology and taxonomic classification.</title>
        <authorList>
            <person name="Goeker M."/>
        </authorList>
    </citation>
    <scope>NUCLEOTIDE SEQUENCE [LARGE SCALE GENOMIC DNA]</scope>
    <source>
        <strain evidence="6 7">DSM 22008</strain>
    </source>
</reference>
<evidence type="ECO:0000256" key="1">
    <source>
        <dbReference type="ARBA" id="ARBA00009986"/>
    </source>
</evidence>
<dbReference type="OrthoDB" id="7168186at2"/>
<dbReference type="SUPFAM" id="SSF53720">
    <property type="entry name" value="ALDH-like"/>
    <property type="match status" value="1"/>
</dbReference>
<accession>A0A420WJK8</accession>
<comment type="caution">
    <text evidence="6">The sequence shown here is derived from an EMBL/GenBank/DDBJ whole genome shotgun (WGS) entry which is preliminary data.</text>
</comment>
<dbReference type="Gene3D" id="3.40.309.10">
    <property type="entry name" value="Aldehyde Dehydrogenase, Chain A, domain 2"/>
    <property type="match status" value="1"/>
</dbReference>
<evidence type="ECO:0000256" key="3">
    <source>
        <dbReference type="PROSITE-ProRule" id="PRU10007"/>
    </source>
</evidence>
<evidence type="ECO:0000313" key="6">
    <source>
        <dbReference type="EMBL" id="RKQ71197.1"/>
    </source>
</evidence>
<evidence type="ECO:0000259" key="5">
    <source>
        <dbReference type="Pfam" id="PF00171"/>
    </source>
</evidence>
<dbReference type="InterPro" id="IPR015590">
    <property type="entry name" value="Aldehyde_DH_dom"/>
</dbReference>
<dbReference type="EMBL" id="RBII01000001">
    <property type="protein sequence ID" value="RKQ71197.1"/>
    <property type="molecule type" value="Genomic_DNA"/>
</dbReference>
<dbReference type="Gene3D" id="3.40.605.10">
    <property type="entry name" value="Aldehyde Dehydrogenase, Chain A, domain 1"/>
    <property type="match status" value="1"/>
</dbReference>
<dbReference type="AlphaFoldDB" id="A0A420WJK8"/>
<dbReference type="InterPro" id="IPR016163">
    <property type="entry name" value="Ald_DH_C"/>
</dbReference>
<dbReference type="InterPro" id="IPR029510">
    <property type="entry name" value="Ald_DH_CS_GLU"/>
</dbReference>
<evidence type="ECO:0000256" key="2">
    <source>
        <dbReference type="ARBA" id="ARBA00023002"/>
    </source>
</evidence>
<organism evidence="6 7">
    <name type="scientific">Litorimonas taeanensis</name>
    <dbReference type="NCBI Taxonomy" id="568099"/>
    <lineage>
        <taxon>Bacteria</taxon>
        <taxon>Pseudomonadati</taxon>
        <taxon>Pseudomonadota</taxon>
        <taxon>Alphaproteobacteria</taxon>
        <taxon>Maricaulales</taxon>
        <taxon>Robiginitomaculaceae</taxon>
    </lineage>
</organism>
<sequence>MEYQMIIGGEAITSKNFFEVKDPATGELVGKCPIAEKGDLDAAVEAARAAFPAWSGLPDEERQGLCHAIGQVIEDNAEDLAKLLTREHGKPLNGIGSRFEMQGCAGWSHYTAELKLPVEVLQDNEEGRVEMHRKPIGVVGSILPWNWPLLIAIWHILPALRAGNTVVMKPSSYTSLSTLKMVEVINTVLPKGVLNIVTGKGGLGAWMSEHPGIDKISFTGSTPTGQKIMNAASQTLKRLTLELGGNDAGIVLPDANPSEIAESLFWGAFINNGQTCAALKRLYVHDSIYDEVCEELTNFTKNIPVGNGLDENNIIGPVQNEMQYNIVRRLVDDAVSAGARVLVGADPVAGPGYFYPLTLLADVTDDMDVCREEQFGPVLPIMRYSDVEDALSRANDSEVGLGGSVWTNDKAKAAAIACRMECGSVWINSHGMIQPDVPFGGVKKSGLGVMFGIEGLKELTTVQSIYGL</sequence>
<feature type="domain" description="Aldehyde dehydrogenase" evidence="5">
    <location>
        <begin position="16"/>
        <end position="465"/>
    </location>
</feature>
<dbReference type="PANTHER" id="PTHR11699">
    <property type="entry name" value="ALDEHYDE DEHYDROGENASE-RELATED"/>
    <property type="match status" value="1"/>
</dbReference>
<dbReference type="FunCoup" id="A0A420WJK8">
    <property type="interactions" value="307"/>
</dbReference>